<reference evidence="7 8" key="1">
    <citation type="journal article" date="2023" name="Microbiol. Resour. Announc.">
        <title>Complete Genome Sequence of Imperialibacter roseus strain P4T.</title>
        <authorList>
            <person name="Tizabi D.R."/>
            <person name="Bachvaroff T."/>
            <person name="Hill R.T."/>
        </authorList>
    </citation>
    <scope>NUCLEOTIDE SEQUENCE [LARGE SCALE GENOMIC DNA]</scope>
    <source>
        <strain evidence="7 8">P4T</strain>
    </source>
</reference>
<keyword evidence="2 5" id="KW-0812">Transmembrane</keyword>
<accession>A0ABZ0INC9</accession>
<evidence type="ECO:0000256" key="4">
    <source>
        <dbReference type="ARBA" id="ARBA00023136"/>
    </source>
</evidence>
<evidence type="ECO:0000256" key="2">
    <source>
        <dbReference type="ARBA" id="ARBA00022692"/>
    </source>
</evidence>
<sequence>MTDFLNKIPLPLLIIVSGIVGGLILRFFIVLSIKLGLRGSDQTDFIKSLRKVKTASLTLVPILVIFLTFTFYDPEDTFHNWRLLFQILLIISGTWFLIRLTKVFQDIILSQYDLAKDDNIQERKVITQLTFMKKLVIVGLCIIALSAILLSFEEGRKFGAGLITSAGILSIIVGLAAQKTISNLLAGLQIAFTQPIKIDDVVIVEKEWGRIEEINLTYVVVKIWDLRRLVVPITYFVEQPFQNWTRTEASLIGTVFIYTDFRLPLDPLRKQLVKYLKTDPLWDKETQVVQVTDTTESTMLVRALVSARNSSDAFDLRCNVREMLITFIKDNYPHYLPTTRVLMEPADKKE</sequence>
<dbReference type="Gene3D" id="1.10.287.1260">
    <property type="match status" value="1"/>
</dbReference>
<name>A0ABZ0INC9_9BACT</name>
<dbReference type="InterPro" id="IPR006685">
    <property type="entry name" value="MscS_channel_2nd"/>
</dbReference>
<evidence type="ECO:0000256" key="3">
    <source>
        <dbReference type="ARBA" id="ARBA00022989"/>
    </source>
</evidence>
<evidence type="ECO:0000259" key="6">
    <source>
        <dbReference type="Pfam" id="PF00924"/>
    </source>
</evidence>
<evidence type="ECO:0000256" key="5">
    <source>
        <dbReference type="SAM" id="Phobius"/>
    </source>
</evidence>
<keyword evidence="4 5" id="KW-0472">Membrane</keyword>
<dbReference type="Gene3D" id="2.30.30.60">
    <property type="match status" value="1"/>
</dbReference>
<evidence type="ECO:0000313" key="8">
    <source>
        <dbReference type="Proteomes" id="UP001302349"/>
    </source>
</evidence>
<dbReference type="Pfam" id="PF00924">
    <property type="entry name" value="MS_channel_2nd"/>
    <property type="match status" value="1"/>
</dbReference>
<feature type="domain" description="Mechanosensitive ion channel MscS" evidence="6">
    <location>
        <begin position="180"/>
        <end position="246"/>
    </location>
</feature>
<proteinExistence type="predicted"/>
<dbReference type="PANTHER" id="PTHR30566:SF25">
    <property type="entry name" value="INNER MEMBRANE PROTEIN"/>
    <property type="match status" value="1"/>
</dbReference>
<dbReference type="InterPro" id="IPR010920">
    <property type="entry name" value="LSM_dom_sf"/>
</dbReference>
<comment type="subcellular location">
    <subcellularLocation>
        <location evidence="1">Membrane</location>
    </subcellularLocation>
</comment>
<feature type="transmembrane region" description="Helical" evidence="5">
    <location>
        <begin position="12"/>
        <end position="33"/>
    </location>
</feature>
<evidence type="ECO:0000256" key="1">
    <source>
        <dbReference type="ARBA" id="ARBA00004370"/>
    </source>
</evidence>
<protein>
    <submittedName>
        <fullName evidence="7">Mechanosensitive ion channel</fullName>
    </submittedName>
</protein>
<dbReference type="InterPro" id="IPR023408">
    <property type="entry name" value="MscS_beta-dom_sf"/>
</dbReference>
<dbReference type="EMBL" id="CP136051">
    <property type="protein sequence ID" value="WOK05840.1"/>
    <property type="molecule type" value="Genomic_DNA"/>
</dbReference>
<dbReference type="SUPFAM" id="SSF50182">
    <property type="entry name" value="Sm-like ribonucleoproteins"/>
    <property type="match status" value="1"/>
</dbReference>
<feature type="transmembrane region" description="Helical" evidence="5">
    <location>
        <begin position="54"/>
        <end position="72"/>
    </location>
</feature>
<keyword evidence="8" id="KW-1185">Reference proteome</keyword>
<dbReference type="PANTHER" id="PTHR30566">
    <property type="entry name" value="YNAI-RELATED MECHANOSENSITIVE ION CHANNEL"/>
    <property type="match status" value="1"/>
</dbReference>
<dbReference type="RefSeq" id="WP_317488591.1">
    <property type="nucleotide sequence ID" value="NZ_CP136051.1"/>
</dbReference>
<gene>
    <name evidence="7" type="ORF">RT717_22455</name>
</gene>
<feature type="transmembrane region" description="Helical" evidence="5">
    <location>
        <begin position="78"/>
        <end position="98"/>
    </location>
</feature>
<evidence type="ECO:0000313" key="7">
    <source>
        <dbReference type="EMBL" id="WOK05840.1"/>
    </source>
</evidence>
<keyword evidence="3 5" id="KW-1133">Transmembrane helix</keyword>
<organism evidence="7 8">
    <name type="scientific">Imperialibacter roseus</name>
    <dbReference type="NCBI Taxonomy" id="1324217"/>
    <lineage>
        <taxon>Bacteria</taxon>
        <taxon>Pseudomonadati</taxon>
        <taxon>Bacteroidota</taxon>
        <taxon>Cytophagia</taxon>
        <taxon>Cytophagales</taxon>
        <taxon>Flammeovirgaceae</taxon>
        <taxon>Imperialibacter</taxon>
    </lineage>
</organism>
<feature type="transmembrane region" description="Helical" evidence="5">
    <location>
        <begin position="158"/>
        <end position="177"/>
    </location>
</feature>
<feature type="transmembrane region" description="Helical" evidence="5">
    <location>
        <begin position="131"/>
        <end position="152"/>
    </location>
</feature>
<dbReference type="Proteomes" id="UP001302349">
    <property type="component" value="Chromosome"/>
</dbReference>